<feature type="compositionally biased region" description="Basic residues" evidence="1">
    <location>
        <begin position="65"/>
        <end position="78"/>
    </location>
</feature>
<reference evidence="2 3" key="1">
    <citation type="journal article" date="2019" name="Mol. Ecol. Resour.">
        <title>Chromosome-level genome assembly of Triplophysa tibetana, a fish adapted to the harsh high-altitude environment of the Tibetan Plateau.</title>
        <authorList>
            <person name="Yang X."/>
            <person name="Liu H."/>
            <person name="Ma Z."/>
            <person name="Zou Y."/>
            <person name="Zou M."/>
            <person name="Mao Y."/>
            <person name="Li X."/>
            <person name="Wang H."/>
            <person name="Chen T."/>
            <person name="Wang W."/>
            <person name="Yang R."/>
        </authorList>
    </citation>
    <scope>NUCLEOTIDE SEQUENCE [LARGE SCALE GENOMIC DNA]</scope>
    <source>
        <strain evidence="2">TTIB1903HZAU</strain>
        <tissue evidence="2">Muscle</tissue>
    </source>
</reference>
<sequence length="129" mass="14190">MTAFQFPCLSSDDHELESVIATVSQQVDVALPNQSPGLTGHSSASVSRSDRSEFEQRCAAVRSSIHSRRQRRGGRVRRGGGADAPPPPSSDDQWQTSTDNRKDIIPEHETDLSAREGFPPPHLLQNREC</sequence>
<feature type="region of interest" description="Disordered" evidence="1">
    <location>
        <begin position="31"/>
        <end position="129"/>
    </location>
</feature>
<organism evidence="2 3">
    <name type="scientific">Triplophysa tibetana</name>
    <dbReference type="NCBI Taxonomy" id="1572043"/>
    <lineage>
        <taxon>Eukaryota</taxon>
        <taxon>Metazoa</taxon>
        <taxon>Chordata</taxon>
        <taxon>Craniata</taxon>
        <taxon>Vertebrata</taxon>
        <taxon>Euteleostomi</taxon>
        <taxon>Actinopterygii</taxon>
        <taxon>Neopterygii</taxon>
        <taxon>Teleostei</taxon>
        <taxon>Ostariophysi</taxon>
        <taxon>Cypriniformes</taxon>
        <taxon>Nemacheilidae</taxon>
        <taxon>Triplophysa</taxon>
    </lineage>
</organism>
<feature type="compositionally biased region" description="Polar residues" evidence="1">
    <location>
        <begin position="31"/>
        <end position="41"/>
    </location>
</feature>
<name>A0A5A9NWL3_9TELE</name>
<feature type="compositionally biased region" description="Basic and acidic residues" evidence="1">
    <location>
        <begin position="99"/>
        <end position="114"/>
    </location>
</feature>
<comment type="caution">
    <text evidence="2">The sequence shown here is derived from an EMBL/GenBank/DDBJ whole genome shotgun (WGS) entry which is preliminary data.</text>
</comment>
<evidence type="ECO:0000313" key="2">
    <source>
        <dbReference type="EMBL" id="KAA0713998.1"/>
    </source>
</evidence>
<dbReference type="AlphaFoldDB" id="A0A5A9NWL3"/>
<keyword evidence="3" id="KW-1185">Reference proteome</keyword>
<accession>A0A5A9NWL3</accession>
<protein>
    <submittedName>
        <fullName evidence="2">Uncharacterized protein</fullName>
    </submittedName>
</protein>
<dbReference type="EMBL" id="SOYY01000012">
    <property type="protein sequence ID" value="KAA0713998.1"/>
    <property type="molecule type" value="Genomic_DNA"/>
</dbReference>
<proteinExistence type="predicted"/>
<evidence type="ECO:0000256" key="1">
    <source>
        <dbReference type="SAM" id="MobiDB-lite"/>
    </source>
</evidence>
<gene>
    <name evidence="2" type="ORF">E1301_Tti017465</name>
</gene>
<dbReference type="Proteomes" id="UP000324632">
    <property type="component" value="Chromosome 12"/>
</dbReference>
<evidence type="ECO:0000313" key="3">
    <source>
        <dbReference type="Proteomes" id="UP000324632"/>
    </source>
</evidence>